<dbReference type="AlphaFoldDB" id="A0A347WLZ3"/>
<dbReference type="RefSeq" id="WP_118990997.1">
    <property type="nucleotide sequence ID" value="NZ_CP023434.1"/>
</dbReference>
<name>A0A347WLZ3_9LACT</name>
<evidence type="ECO:0000313" key="2">
    <source>
        <dbReference type="Proteomes" id="UP000263232"/>
    </source>
</evidence>
<dbReference type="PIRSF" id="PIRSF012293">
    <property type="entry name" value="EutA"/>
    <property type="match status" value="1"/>
</dbReference>
<dbReference type="InterPro" id="IPR050696">
    <property type="entry name" value="FtsA/MreB"/>
</dbReference>
<dbReference type="Pfam" id="PF06277">
    <property type="entry name" value="EutA"/>
    <property type="match status" value="1"/>
</dbReference>
<dbReference type="GO" id="GO:0016829">
    <property type="term" value="F:lyase activity"/>
    <property type="evidence" value="ECO:0007669"/>
    <property type="project" value="UniProtKB-KW"/>
</dbReference>
<dbReference type="KEGG" id="abae:CL176_08850"/>
<dbReference type="EMBL" id="CP023434">
    <property type="protein sequence ID" value="AXY26100.1"/>
    <property type="molecule type" value="Genomic_DNA"/>
</dbReference>
<keyword evidence="2" id="KW-1185">Reference proteome</keyword>
<dbReference type="InterPro" id="IPR009377">
    <property type="entry name" value="EutA"/>
</dbReference>
<sequence>MANLLSVGIDIGTSTSQMVLSRLKVENTSSSFTIPTIEITDKEVIYKSDIIFTPINRDNLIDSKSIQDFVSEQYRKADVKPDEIETGAIIITGETVRKENSRAVADALSGLAGDFVVATAGPELESVIAGKGSGSYSYSKNHHTSTINYDIGGGTTNLVIFQDGVTVDTTCFDIGGRLIRVDNSQNVTYISPKYQDIIRQENISIHMGEPLNNTELNKLFDILIEVLENAAGIGEKSKYYNMLLTNNDFSNYITPEVISFSGGVADAVYGNNKSVQEFEYGDIGVLFGRYIPKSKLFETYDVYETEETIRATVVGAGSHTTDVSGSTILYHGDIFPMKNVPVIRFSREEQNAKDLVSIMKNKYEWFKVEEEKQVVAFAFEGIKNPSFNEVQEFSETLLSGLQDLITENFPIIIILREDMAKALGHSFKAKLPKDYEFICMDSVAVNDGDYIDIGKPISGGRAIPIVIKTLAFS</sequence>
<dbReference type="InterPro" id="IPR043129">
    <property type="entry name" value="ATPase_NBD"/>
</dbReference>
<protein>
    <submittedName>
        <fullName evidence="1">Ethanolamine ammonia-lyase reactivating factor EutA</fullName>
    </submittedName>
</protein>
<organism evidence="1 2">
    <name type="scientific">Suicoccus acidiformans</name>
    <dbReference type="NCBI Taxonomy" id="2036206"/>
    <lineage>
        <taxon>Bacteria</taxon>
        <taxon>Bacillati</taxon>
        <taxon>Bacillota</taxon>
        <taxon>Bacilli</taxon>
        <taxon>Lactobacillales</taxon>
        <taxon>Aerococcaceae</taxon>
        <taxon>Suicoccus</taxon>
    </lineage>
</organism>
<dbReference type="Proteomes" id="UP000263232">
    <property type="component" value="Chromosome"/>
</dbReference>
<gene>
    <name evidence="1" type="ORF">CL176_08850</name>
</gene>
<accession>A0A347WLZ3</accession>
<proteinExistence type="predicted"/>
<keyword evidence="1" id="KW-0456">Lyase</keyword>
<evidence type="ECO:0000313" key="1">
    <source>
        <dbReference type="EMBL" id="AXY26100.1"/>
    </source>
</evidence>
<dbReference type="PANTHER" id="PTHR32432:SF13">
    <property type="entry name" value="ETHANOLAMINE AMMONIA-LYASE REACTIVASE EUTA"/>
    <property type="match status" value="1"/>
</dbReference>
<dbReference type="NCBIfam" id="NF007992">
    <property type="entry name" value="PRK10719.1-3"/>
    <property type="match status" value="1"/>
</dbReference>
<dbReference type="SUPFAM" id="SSF53067">
    <property type="entry name" value="Actin-like ATPase domain"/>
    <property type="match status" value="1"/>
</dbReference>
<dbReference type="PANTHER" id="PTHR32432">
    <property type="entry name" value="CELL DIVISION PROTEIN FTSA-RELATED"/>
    <property type="match status" value="1"/>
</dbReference>
<dbReference type="OrthoDB" id="1542at2"/>
<reference evidence="1 2" key="1">
    <citation type="submission" date="2017-09" db="EMBL/GenBank/DDBJ databases">
        <title>Complete genome sequence of Oxytococcus suis strain ZY16052.</title>
        <authorList>
            <person name="Li F."/>
        </authorList>
    </citation>
    <scope>NUCLEOTIDE SEQUENCE [LARGE SCALE GENOMIC DNA]</scope>
    <source>
        <strain evidence="1 2">ZY16052</strain>
    </source>
</reference>